<accession>A0ABS2L292</accession>
<protein>
    <submittedName>
        <fullName evidence="1">Uncharacterized protein</fullName>
    </submittedName>
</protein>
<proteinExistence type="predicted"/>
<keyword evidence="2" id="KW-1185">Reference proteome</keyword>
<reference evidence="1 2" key="1">
    <citation type="submission" date="2021-01" db="EMBL/GenBank/DDBJ databases">
        <title>Sequencing the genomes of 1000 actinobacteria strains.</title>
        <authorList>
            <person name="Klenk H.-P."/>
        </authorList>
    </citation>
    <scope>NUCLEOTIDE SEQUENCE [LARGE SCALE GENOMIC DNA]</scope>
    <source>
        <strain evidence="1 2">DSM 13057</strain>
    </source>
</reference>
<sequence>MRAEGSTRSWPVLRCLINEPLPSDLAGRKPAIMNERTHAARRDPLPPREISNALFGHMHNYTDAGIVVRKT</sequence>
<dbReference type="EMBL" id="JAFBBU010000001">
    <property type="protein sequence ID" value="MBM7471195.1"/>
    <property type="molecule type" value="Genomic_DNA"/>
</dbReference>
<organism evidence="1 2">
    <name type="scientific">Subtercola frigoramans</name>
    <dbReference type="NCBI Taxonomy" id="120298"/>
    <lineage>
        <taxon>Bacteria</taxon>
        <taxon>Bacillati</taxon>
        <taxon>Actinomycetota</taxon>
        <taxon>Actinomycetes</taxon>
        <taxon>Micrococcales</taxon>
        <taxon>Microbacteriaceae</taxon>
        <taxon>Subtercola</taxon>
    </lineage>
</organism>
<name>A0ABS2L292_9MICO</name>
<dbReference type="Proteomes" id="UP000776164">
    <property type="component" value="Unassembled WGS sequence"/>
</dbReference>
<comment type="caution">
    <text evidence="1">The sequence shown here is derived from an EMBL/GenBank/DDBJ whole genome shotgun (WGS) entry which is preliminary data.</text>
</comment>
<gene>
    <name evidence="1" type="ORF">JOE66_000829</name>
</gene>
<evidence type="ECO:0000313" key="1">
    <source>
        <dbReference type="EMBL" id="MBM7471195.1"/>
    </source>
</evidence>
<evidence type="ECO:0000313" key="2">
    <source>
        <dbReference type="Proteomes" id="UP000776164"/>
    </source>
</evidence>